<evidence type="ECO:0000313" key="10">
    <source>
        <dbReference type="EMBL" id="NOV47039.1"/>
    </source>
</evidence>
<evidence type="ECO:0000256" key="4">
    <source>
        <dbReference type="ARBA" id="ARBA00022980"/>
    </source>
</evidence>
<keyword evidence="4 6" id="KW-0689">Ribosomal protein</keyword>
<dbReference type="HAMAP" id="MF_03015">
    <property type="entry name" value="Ribosomal_S2_euk"/>
    <property type="match status" value="1"/>
</dbReference>
<dbReference type="InterPro" id="IPR027498">
    <property type="entry name" value="Ribosomal_uS2_euk"/>
</dbReference>
<evidence type="ECO:0000256" key="6">
    <source>
        <dbReference type="HAMAP-Rule" id="MF_03015"/>
    </source>
</evidence>
<dbReference type="GO" id="GO:0006412">
    <property type="term" value="P:translation"/>
    <property type="evidence" value="ECO:0007669"/>
    <property type="project" value="UniProtKB-UniRule"/>
</dbReference>
<organism evidence="10">
    <name type="scientific">Xenopsylla cheopis</name>
    <name type="common">Oriental rat flea</name>
    <name type="synonym">Pulex cheopis</name>
    <dbReference type="NCBI Taxonomy" id="163159"/>
    <lineage>
        <taxon>Eukaryota</taxon>
        <taxon>Metazoa</taxon>
        <taxon>Ecdysozoa</taxon>
        <taxon>Arthropoda</taxon>
        <taxon>Hexapoda</taxon>
        <taxon>Insecta</taxon>
        <taxon>Pterygota</taxon>
        <taxon>Neoptera</taxon>
        <taxon>Endopterygota</taxon>
        <taxon>Siphonaptera</taxon>
        <taxon>Pulicidae</taxon>
        <taxon>Xenopsyllinae</taxon>
        <taxon>Xenopsylla</taxon>
    </lineage>
</organism>
<dbReference type="PRINTS" id="PR00395">
    <property type="entry name" value="RIBOSOMALS2"/>
</dbReference>
<protein>
    <recommendedName>
        <fullName evidence="6">Small ribosomal subunit protein uS2</fullName>
    </recommendedName>
</protein>
<keyword evidence="10" id="KW-0675">Receptor</keyword>
<evidence type="ECO:0000256" key="3">
    <source>
        <dbReference type="ARBA" id="ARBA00022490"/>
    </source>
</evidence>
<dbReference type="GO" id="GO:0022627">
    <property type="term" value="C:cytosolic small ribosomal subunit"/>
    <property type="evidence" value="ECO:0007669"/>
    <property type="project" value="UniProtKB-UniRule"/>
</dbReference>
<evidence type="ECO:0000259" key="9">
    <source>
        <dbReference type="Pfam" id="PF16122"/>
    </source>
</evidence>
<sequence length="294" mass="33026">MSGGLDVLSLREDDVTKMLAACTHLGSENVNFQMEQYVYKRRADGVHVINLRRTWEKLLLAARAIVAIEHPADVFVISSKPQGQRAVLKFATYTGATPIAGRFTPGAFTNQIQAAFREPRLLIVTDPHLDHQPITETSYVNIPVIAFTNTDSPLKFVDVAIPCNTKSNHSVGLMWWLLCREVLRLRGSIPREKAWDVVVDLFFYRDPEEAEKEDMVHKEVLAAKVEPVTHEPTEVWAGDEPTQLWTEETPVAPVTTVYPTGASQDWAEQVQEEWAANPTQTTTQSWGSSTQDWA</sequence>
<dbReference type="FunFam" id="3.40.50.10490:FF:000012">
    <property type="entry name" value="40S ribosomal protein SA"/>
    <property type="match status" value="1"/>
</dbReference>
<dbReference type="GO" id="GO:0003735">
    <property type="term" value="F:structural constituent of ribosome"/>
    <property type="evidence" value="ECO:0007669"/>
    <property type="project" value="UniProtKB-UniRule"/>
</dbReference>
<name>A0A6M2DL49_XENCH</name>
<evidence type="ECO:0000256" key="2">
    <source>
        <dbReference type="ARBA" id="ARBA00006242"/>
    </source>
</evidence>
<dbReference type="Gene3D" id="3.40.50.10490">
    <property type="entry name" value="Glucose-6-phosphate isomerase like protein, domain 1"/>
    <property type="match status" value="1"/>
</dbReference>
<feature type="region of interest" description="Disordered" evidence="8">
    <location>
        <begin position="273"/>
        <end position="294"/>
    </location>
</feature>
<evidence type="ECO:0000256" key="7">
    <source>
        <dbReference type="RuleBase" id="RU003631"/>
    </source>
</evidence>
<dbReference type="InterPro" id="IPR005707">
    <property type="entry name" value="Ribosomal_uS2_euk/arc"/>
</dbReference>
<dbReference type="AlphaFoldDB" id="A0A6M2DL49"/>
<evidence type="ECO:0000256" key="5">
    <source>
        <dbReference type="ARBA" id="ARBA00023274"/>
    </source>
</evidence>
<dbReference type="Pfam" id="PF16122">
    <property type="entry name" value="40S_SA_C"/>
    <property type="match status" value="1"/>
</dbReference>
<dbReference type="InterPro" id="IPR032281">
    <property type="entry name" value="Ribosomal_uS2_C"/>
</dbReference>
<keyword evidence="3 6" id="KW-0963">Cytoplasm</keyword>
<dbReference type="SUPFAM" id="SSF52313">
    <property type="entry name" value="Ribosomal protein S2"/>
    <property type="match status" value="1"/>
</dbReference>
<feature type="compositionally biased region" description="Low complexity" evidence="8">
    <location>
        <begin position="279"/>
        <end position="294"/>
    </location>
</feature>
<comment type="subunit">
    <text evidence="6">Component of the small ribosomal subunit. Mature ribosomes consist of a small (40S) and a large (60S) subunit. The 40S subunit contains about 33 different proteins and 1 molecule of RNA (18S). The 60S subunit contains about 49 different proteins and 3 molecules of RNA (28S, 5.8S and 5S). Interacts with ribosomal protein S21.</text>
</comment>
<comment type="similarity">
    <text evidence="2 6 7">Belongs to the universal ribosomal protein uS2 family.</text>
</comment>
<dbReference type="PANTHER" id="PTHR11489">
    <property type="entry name" value="40S RIBOSOMAL PROTEIN SA"/>
    <property type="match status" value="1"/>
</dbReference>
<evidence type="ECO:0000256" key="8">
    <source>
        <dbReference type="SAM" id="MobiDB-lite"/>
    </source>
</evidence>
<dbReference type="InterPro" id="IPR018130">
    <property type="entry name" value="Ribosomal_uS2_CS"/>
</dbReference>
<dbReference type="Pfam" id="PF00318">
    <property type="entry name" value="Ribosomal_S2"/>
    <property type="match status" value="2"/>
</dbReference>
<evidence type="ECO:0000256" key="1">
    <source>
        <dbReference type="ARBA" id="ARBA00004496"/>
    </source>
</evidence>
<dbReference type="InterPro" id="IPR023591">
    <property type="entry name" value="Ribosomal_uS2_flav_dom_sf"/>
</dbReference>
<keyword evidence="5 6" id="KW-0687">Ribonucleoprotein</keyword>
<comment type="function">
    <text evidence="6">Required for the assembly and/or stability of the 40S ribosomal subunit. Required for the processing of the 20S rRNA-precursor to mature 18S rRNA in a late step of the maturation of 40S ribosomal subunits.</text>
</comment>
<dbReference type="EMBL" id="GIIL01003313">
    <property type="protein sequence ID" value="NOV47039.1"/>
    <property type="molecule type" value="Transcribed_RNA"/>
</dbReference>
<proteinExistence type="inferred from homology"/>
<dbReference type="GO" id="GO:0000028">
    <property type="term" value="P:ribosomal small subunit assembly"/>
    <property type="evidence" value="ECO:0007669"/>
    <property type="project" value="UniProtKB-UniRule"/>
</dbReference>
<reference evidence="10" key="1">
    <citation type="submission" date="2020-03" db="EMBL/GenBank/DDBJ databases">
        <title>Transcriptomic Profiling of the Digestive Tract of the Rat Flea, Xenopsylla cheopis, Following Blood Feeding and Infection with Yersinia pestis.</title>
        <authorList>
            <person name="Bland D.M."/>
            <person name="Martens C.A."/>
            <person name="Virtaneva K."/>
            <person name="Kanakabandi K."/>
            <person name="Long D."/>
            <person name="Rosenke R."/>
            <person name="Saturday G.A."/>
            <person name="Hoyt F.H."/>
            <person name="Bruno D.P."/>
            <person name="Ribeiro J.M.C."/>
            <person name="Hinnebusch J."/>
        </authorList>
    </citation>
    <scope>NUCLEOTIDE SEQUENCE</scope>
</reference>
<comment type="subcellular location">
    <subcellularLocation>
        <location evidence="1 6">Cytoplasm</location>
    </subcellularLocation>
</comment>
<dbReference type="InterPro" id="IPR001865">
    <property type="entry name" value="Ribosomal_uS2"/>
</dbReference>
<accession>A0A6M2DL49</accession>
<dbReference type="CDD" id="cd01425">
    <property type="entry name" value="RPS2"/>
    <property type="match status" value="1"/>
</dbReference>
<feature type="domain" description="Small ribosomal subunit protein uS2 C-terminal" evidence="9">
    <location>
        <begin position="202"/>
        <end position="287"/>
    </location>
</feature>
<dbReference type="NCBIfam" id="TIGR01012">
    <property type="entry name" value="uS2_euk_arch"/>
    <property type="match status" value="1"/>
</dbReference>
<dbReference type="PROSITE" id="PS00963">
    <property type="entry name" value="RIBOSOMAL_S2_2"/>
    <property type="match status" value="1"/>
</dbReference>